<feature type="transmembrane region" description="Helical" evidence="17">
    <location>
        <begin position="383"/>
        <end position="405"/>
    </location>
</feature>
<keyword evidence="6 17" id="KW-0812">Transmembrane</keyword>
<dbReference type="PANTHER" id="PTHR22914:SF42">
    <property type="entry name" value="CHITIN SYNTHASE"/>
    <property type="match status" value="1"/>
</dbReference>
<keyword evidence="8" id="KW-0863">Zinc-finger</keyword>
<evidence type="ECO:0000313" key="19">
    <source>
        <dbReference type="EMBL" id="CAD7643614.1"/>
    </source>
</evidence>
<feature type="compositionally biased region" description="Acidic residues" evidence="16">
    <location>
        <begin position="1125"/>
        <end position="1135"/>
    </location>
</feature>
<dbReference type="EMBL" id="CAJPVJ010001416">
    <property type="protein sequence ID" value="CAG2164675.1"/>
    <property type="molecule type" value="Genomic_DNA"/>
</dbReference>
<evidence type="ECO:0000256" key="17">
    <source>
        <dbReference type="SAM" id="Phobius"/>
    </source>
</evidence>
<evidence type="ECO:0000256" key="13">
    <source>
        <dbReference type="ARBA" id="ARBA00023180"/>
    </source>
</evidence>
<feature type="domain" description="CHHC U11-48K-type" evidence="18">
    <location>
        <begin position="976"/>
        <end position="1003"/>
    </location>
</feature>
<organism evidence="19">
    <name type="scientific">Oppiella nova</name>
    <dbReference type="NCBI Taxonomy" id="334625"/>
    <lineage>
        <taxon>Eukaryota</taxon>
        <taxon>Metazoa</taxon>
        <taxon>Ecdysozoa</taxon>
        <taxon>Arthropoda</taxon>
        <taxon>Chelicerata</taxon>
        <taxon>Arachnida</taxon>
        <taxon>Acari</taxon>
        <taxon>Acariformes</taxon>
        <taxon>Sarcoptiformes</taxon>
        <taxon>Oribatida</taxon>
        <taxon>Brachypylina</taxon>
        <taxon>Oppioidea</taxon>
        <taxon>Oppiidae</taxon>
        <taxon>Oppiella</taxon>
    </lineage>
</organism>
<dbReference type="GO" id="GO:0004100">
    <property type="term" value="F:chitin synthase activity"/>
    <property type="evidence" value="ECO:0007669"/>
    <property type="project" value="UniProtKB-EC"/>
</dbReference>
<evidence type="ECO:0000256" key="5">
    <source>
        <dbReference type="ARBA" id="ARBA00022679"/>
    </source>
</evidence>
<evidence type="ECO:0000256" key="12">
    <source>
        <dbReference type="ARBA" id="ARBA00023136"/>
    </source>
</evidence>
<evidence type="ECO:0000256" key="7">
    <source>
        <dbReference type="ARBA" id="ARBA00022723"/>
    </source>
</evidence>
<dbReference type="OrthoDB" id="370884at2759"/>
<accession>A0A7R9QFA7</accession>
<keyword evidence="10 17" id="KW-1133">Transmembrane helix</keyword>
<evidence type="ECO:0000256" key="3">
    <source>
        <dbReference type="ARBA" id="ARBA00022475"/>
    </source>
</evidence>
<dbReference type="InterPro" id="IPR036236">
    <property type="entry name" value="Znf_C2H2_sf"/>
</dbReference>
<dbReference type="InterPro" id="IPR022776">
    <property type="entry name" value="TRM13/UPF0224_CHHC_Znf_dom"/>
</dbReference>
<reference evidence="19" key="1">
    <citation type="submission" date="2020-11" db="EMBL/GenBank/DDBJ databases">
        <authorList>
            <person name="Tran Van P."/>
        </authorList>
    </citation>
    <scope>NUCLEOTIDE SEQUENCE</scope>
</reference>
<evidence type="ECO:0000256" key="6">
    <source>
        <dbReference type="ARBA" id="ARBA00022692"/>
    </source>
</evidence>
<feature type="domain" description="CHHC U11-48K-type" evidence="18">
    <location>
        <begin position="944"/>
        <end position="971"/>
    </location>
</feature>
<feature type="transmembrane region" description="Helical" evidence="17">
    <location>
        <begin position="718"/>
        <end position="739"/>
    </location>
</feature>
<feature type="transmembrane region" description="Helical" evidence="17">
    <location>
        <begin position="411"/>
        <end position="432"/>
    </location>
</feature>
<feature type="compositionally biased region" description="Acidic residues" evidence="16">
    <location>
        <begin position="610"/>
        <end position="620"/>
    </location>
</feature>
<dbReference type="Gene3D" id="3.90.550.10">
    <property type="entry name" value="Spore Coat Polysaccharide Biosynthesis Protein SpsA, Chain A"/>
    <property type="match status" value="1"/>
</dbReference>
<dbReference type="GO" id="GO:0008270">
    <property type="term" value="F:zinc ion binding"/>
    <property type="evidence" value="ECO:0007669"/>
    <property type="project" value="UniProtKB-KW"/>
</dbReference>
<dbReference type="Pfam" id="PF03142">
    <property type="entry name" value="Chitin_synth_2"/>
    <property type="match status" value="1"/>
</dbReference>
<feature type="transmembrane region" description="Helical" evidence="17">
    <location>
        <begin position="473"/>
        <end position="491"/>
    </location>
</feature>
<evidence type="ECO:0000256" key="10">
    <source>
        <dbReference type="ARBA" id="ARBA00022989"/>
    </source>
</evidence>
<dbReference type="Pfam" id="PF05253">
    <property type="entry name" value="zf-U11-48K"/>
    <property type="match status" value="2"/>
</dbReference>
<evidence type="ECO:0000256" key="11">
    <source>
        <dbReference type="ARBA" id="ARBA00023054"/>
    </source>
</evidence>
<evidence type="ECO:0000256" key="14">
    <source>
        <dbReference type="ARBA" id="ARBA00046329"/>
    </source>
</evidence>
<comment type="subcellular location">
    <subcellularLocation>
        <location evidence="1">Cell membrane</location>
        <topology evidence="1">Multi-pass membrane protein</topology>
    </subcellularLocation>
</comment>
<evidence type="ECO:0000256" key="9">
    <source>
        <dbReference type="ARBA" id="ARBA00022833"/>
    </source>
</evidence>
<name>A0A7R9QFA7_9ACAR</name>
<feature type="transmembrane region" description="Helical" evidence="17">
    <location>
        <begin position="444"/>
        <end position="461"/>
    </location>
</feature>
<evidence type="ECO:0000259" key="18">
    <source>
        <dbReference type="PROSITE" id="PS51800"/>
    </source>
</evidence>
<dbReference type="EMBL" id="OC916241">
    <property type="protein sequence ID" value="CAD7643614.1"/>
    <property type="molecule type" value="Genomic_DNA"/>
</dbReference>
<dbReference type="Proteomes" id="UP000728032">
    <property type="component" value="Unassembled WGS sequence"/>
</dbReference>
<evidence type="ECO:0000313" key="20">
    <source>
        <dbReference type="Proteomes" id="UP000728032"/>
    </source>
</evidence>
<protein>
    <recommendedName>
        <fullName evidence="2">chitin synthase</fullName>
        <ecNumber evidence="2">2.4.1.16</ecNumber>
    </recommendedName>
</protein>
<gene>
    <name evidence="19" type="ORF">ONB1V03_LOCUS4225</name>
</gene>
<keyword evidence="13" id="KW-0325">Glycoprotein</keyword>
<evidence type="ECO:0000256" key="15">
    <source>
        <dbReference type="ARBA" id="ARBA00048014"/>
    </source>
</evidence>
<dbReference type="InterPro" id="IPR004835">
    <property type="entry name" value="Chitin_synth"/>
</dbReference>
<dbReference type="SUPFAM" id="SSF57667">
    <property type="entry name" value="beta-beta-alpha zinc fingers"/>
    <property type="match status" value="1"/>
</dbReference>
<feature type="transmembrane region" description="Helical" evidence="17">
    <location>
        <begin position="759"/>
        <end position="781"/>
    </location>
</feature>
<keyword evidence="12 17" id="KW-0472">Membrane</keyword>
<keyword evidence="11" id="KW-0175">Coiled coil</keyword>
<evidence type="ECO:0000256" key="8">
    <source>
        <dbReference type="ARBA" id="ARBA00022771"/>
    </source>
</evidence>
<keyword evidence="4" id="KW-0328">Glycosyltransferase</keyword>
<dbReference type="InterPro" id="IPR029044">
    <property type="entry name" value="Nucleotide-diphossugar_trans"/>
</dbReference>
<feature type="region of interest" description="Disordered" evidence="16">
    <location>
        <begin position="599"/>
        <end position="620"/>
    </location>
</feature>
<evidence type="ECO:0000256" key="1">
    <source>
        <dbReference type="ARBA" id="ARBA00004651"/>
    </source>
</evidence>
<dbReference type="SUPFAM" id="SSF53448">
    <property type="entry name" value="Nucleotide-diphospho-sugar transferases"/>
    <property type="match status" value="1"/>
</dbReference>
<feature type="region of interest" description="Disordered" evidence="16">
    <location>
        <begin position="1123"/>
        <end position="1197"/>
    </location>
</feature>
<dbReference type="PANTHER" id="PTHR22914">
    <property type="entry name" value="CHITIN SYNTHASE"/>
    <property type="match status" value="1"/>
</dbReference>
<dbReference type="EC" id="2.4.1.16" evidence="2"/>
<dbReference type="PROSITE" id="PS51800">
    <property type="entry name" value="ZF_CHHC_U11_48K"/>
    <property type="match status" value="2"/>
</dbReference>
<evidence type="ECO:0000256" key="4">
    <source>
        <dbReference type="ARBA" id="ARBA00022676"/>
    </source>
</evidence>
<keyword evidence="20" id="KW-1185">Reference proteome</keyword>
<dbReference type="CDD" id="cd04190">
    <property type="entry name" value="Chitin_synth_C"/>
    <property type="match status" value="1"/>
</dbReference>
<feature type="transmembrane region" description="Helical" evidence="17">
    <location>
        <begin position="349"/>
        <end position="371"/>
    </location>
</feature>
<keyword evidence="7" id="KW-0479">Metal-binding</keyword>
<dbReference type="FunFam" id="3.90.550.10:FF:000139">
    <property type="entry name" value="Chitin synthase 8"/>
    <property type="match status" value="1"/>
</dbReference>
<keyword evidence="5" id="KW-0808">Transferase</keyword>
<proteinExistence type="inferred from homology"/>
<evidence type="ECO:0000256" key="2">
    <source>
        <dbReference type="ARBA" id="ARBA00012543"/>
    </source>
</evidence>
<dbReference type="GO" id="GO:0006031">
    <property type="term" value="P:chitin biosynthetic process"/>
    <property type="evidence" value="ECO:0007669"/>
    <property type="project" value="TreeGrafter"/>
</dbReference>
<sequence>MCATMWHESHEEMIQMLKSVLRMDVDQSARRQAMKWLNAKSTDYYEIEIHILFDDAFVDKTSSVNGQTITERVVNQFVKQFTEVIDEAASHVHECNIRLKTPTLTPTPYGGQLVWTLPGLNKLFVHLKDKNLIRHKKRWSQVMYMYYLLGYRMKDMDDEKRDKIAENSFILALDGDINFRPKAVRLLVDLMIKHKNLGAACGRIHPIGGGPMVWYQKFEYAIGHWLQKATEHAFGCVLCSPGCFSLFRAKALMSVNVMNKYTSIASEAVQYVQYDQGEDRWLCTLLLQQGWRIEYCAASDSYTHAPEEFGEFYTQRRRWAPSTLFNIWDLLAESKRTVRVNDNISRLYIIYQFALMVGTVFGPGTIFLMIVGAMNTTLGLPSYLCLLISGLPILVFIFVCFWTKSDTQIKVAIVLSIAYALLMLAVIVSTIIEIVEDGLYQPSAIFFISLCLSFLVAAILHPTEFLCYLPFPLYMLCIPSMYLLLTIYSMTNLNVVSWGTREVLVTSDAPQPPPKPAEDKNDFMKYFNVKNLFPSKANSRLISCMCCSTADPNEDKEILKEITEIKHQITDFKTSLRSPDSVKFNPIFNDNITSPITPLNRTTSSRLPDIDENEDEEDEDHYLRRYPSGRADLRKYDSMATDVTVLTMSEDNFDSFDNIQKPVWSTDQCFQYFSEQELDENESIFWREFIDSYLLPLDSDPKHEEKVKFDLIELRNKITSAFGLLNALFILLVLLLQMHQDVFEFRIELGNNDVIRIDVIGFSLVIFFGIILVIQFVGMLFHRFNTFSLLLSVTELKVFRPAMELTNAEQVIMTELKVFRPAMELTNAEQVISENAVNIVKQLQKLNSNDDNQKVKRTLTPIRPETQHIVKRAPNRPEFVELEDAFLNRCLSLKDNLDNEEILPESKLSRGGRKSTVRGRDVRKSIYNSVQAMATMYADHGLNLKTCPYNASHRVKASKYQKHITECAKQYPNSGLVDCPFNANHRIPAHELAQHQIQCPDNAATIRGVFERAVTKQRDVLVADGTQVKPQWMTEDEWSDEYAVKTEEGSHAKVSAGDNNYQHLVKDNMTAEEVFDLRFGAKAGQTGMGFMGWDALLLQKMSWEERRKYQIMCVDRIKRLKSDGAEEEAPEEPTEALDANANVVPQKPVTKLEDSFRVPKGMPFAVRRPVEDPDESPAKRAGVGRGRLSANIRANMK</sequence>
<keyword evidence="9" id="KW-0862">Zinc</keyword>
<comment type="catalytic activity">
    <reaction evidence="15">
        <text>[(1-&gt;4)-N-acetyl-beta-D-glucosaminyl](n) + UDP-N-acetyl-alpha-D-glucosamine = [(1-&gt;4)-N-acetyl-beta-D-glucosaminyl](n+1) + UDP + H(+)</text>
        <dbReference type="Rhea" id="RHEA:16637"/>
        <dbReference type="Rhea" id="RHEA-COMP:9593"/>
        <dbReference type="Rhea" id="RHEA-COMP:9595"/>
        <dbReference type="ChEBI" id="CHEBI:15378"/>
        <dbReference type="ChEBI" id="CHEBI:17029"/>
        <dbReference type="ChEBI" id="CHEBI:57705"/>
        <dbReference type="ChEBI" id="CHEBI:58223"/>
        <dbReference type="EC" id="2.4.1.16"/>
    </reaction>
</comment>
<dbReference type="AlphaFoldDB" id="A0A7R9QFA7"/>
<comment type="similarity">
    <text evidence="14">Belongs to the chitin synthase family. Class IV subfamily.</text>
</comment>
<keyword evidence="3" id="KW-1003">Cell membrane</keyword>
<dbReference type="GO" id="GO:0005886">
    <property type="term" value="C:plasma membrane"/>
    <property type="evidence" value="ECO:0007669"/>
    <property type="project" value="UniProtKB-SubCell"/>
</dbReference>
<evidence type="ECO:0000256" key="16">
    <source>
        <dbReference type="SAM" id="MobiDB-lite"/>
    </source>
</evidence>